<dbReference type="InterPro" id="IPR036388">
    <property type="entry name" value="WH-like_DNA-bd_sf"/>
</dbReference>
<evidence type="ECO:0000256" key="5">
    <source>
        <dbReference type="ARBA" id="ARBA00023163"/>
    </source>
</evidence>
<dbReference type="InterPro" id="IPR039425">
    <property type="entry name" value="RNA_pol_sigma-70-like"/>
</dbReference>
<proteinExistence type="inferred from homology"/>
<dbReference type="Gene3D" id="1.10.10.10">
    <property type="entry name" value="Winged helix-like DNA-binding domain superfamily/Winged helix DNA-binding domain"/>
    <property type="match status" value="1"/>
</dbReference>
<dbReference type="EMBL" id="CTEE01000001">
    <property type="protein sequence ID" value="CQD22031.1"/>
    <property type="molecule type" value="Genomic_DNA"/>
</dbReference>
<reference evidence="9 10" key="1">
    <citation type="submission" date="2015-03" db="EMBL/GenBank/DDBJ databases">
        <authorList>
            <person name="Urmite Genomes"/>
        </authorList>
    </citation>
    <scope>NUCLEOTIDE SEQUENCE [LARGE SCALE GENOMIC DNA]</scope>
    <source>
        <strain evidence="9 10">CSUR P1491</strain>
    </source>
</reference>
<evidence type="ECO:0000259" key="8">
    <source>
        <dbReference type="Pfam" id="PF08281"/>
    </source>
</evidence>
<dbReference type="Proteomes" id="UP000199251">
    <property type="component" value="Unassembled WGS sequence"/>
</dbReference>
<dbReference type="STRING" id="141349.BN1232_05469"/>
<comment type="similarity">
    <text evidence="1 6">Belongs to the sigma-70 factor family. ECF subfamily.</text>
</comment>
<keyword evidence="5 6" id="KW-0804">Transcription</keyword>
<keyword evidence="3 6" id="KW-0731">Sigma factor</keyword>
<sequence length="200" mass="22053">MTPPAELTADARPTAEFERQVAPVLGDLHRHAMRMTRHRADAEDLVQDTMASAFAAFSSLRADSTISAWLYRILVNTHISNCRKMRRRPALVSADRITERDLVASSAHSALPSAEDQALQRLGDQDVIAALRALPDVLRVTVYYADVEGLGCKEISVLMDAPVGTVRSRLHRGHRQLRGLLADKRGRGSYYAPRGLAQTA</sequence>
<dbReference type="PANTHER" id="PTHR43133">
    <property type="entry name" value="RNA POLYMERASE ECF-TYPE SIGMA FACTO"/>
    <property type="match status" value="1"/>
</dbReference>
<evidence type="ECO:0000313" key="10">
    <source>
        <dbReference type="Proteomes" id="UP000199251"/>
    </source>
</evidence>
<feature type="domain" description="RNA polymerase sigma factor 70 region 4 type 2" evidence="8">
    <location>
        <begin position="126"/>
        <end position="176"/>
    </location>
</feature>
<dbReference type="InterPro" id="IPR000838">
    <property type="entry name" value="RNA_pol_sigma70_ECF_CS"/>
</dbReference>
<dbReference type="InterPro" id="IPR007627">
    <property type="entry name" value="RNA_pol_sigma70_r2"/>
</dbReference>
<dbReference type="NCBIfam" id="TIGR02937">
    <property type="entry name" value="sigma70-ECF"/>
    <property type="match status" value="1"/>
</dbReference>
<dbReference type="Gene3D" id="1.10.1740.10">
    <property type="match status" value="1"/>
</dbReference>
<dbReference type="PANTHER" id="PTHR43133:SF59">
    <property type="entry name" value="ECF RNA POLYMERASE SIGMA FACTOR SIGR"/>
    <property type="match status" value="1"/>
</dbReference>
<evidence type="ECO:0000259" key="7">
    <source>
        <dbReference type="Pfam" id="PF04542"/>
    </source>
</evidence>
<keyword evidence="2 6" id="KW-0805">Transcription regulation</keyword>
<dbReference type="AlphaFoldDB" id="A0A0E4H178"/>
<dbReference type="GO" id="GO:0006352">
    <property type="term" value="P:DNA-templated transcription initiation"/>
    <property type="evidence" value="ECO:0007669"/>
    <property type="project" value="InterPro"/>
</dbReference>
<dbReference type="Pfam" id="PF08281">
    <property type="entry name" value="Sigma70_r4_2"/>
    <property type="match status" value="1"/>
</dbReference>
<protein>
    <recommendedName>
        <fullName evidence="6">RNA polymerase sigma factor</fullName>
    </recommendedName>
</protein>
<evidence type="ECO:0000256" key="1">
    <source>
        <dbReference type="ARBA" id="ARBA00010641"/>
    </source>
</evidence>
<evidence type="ECO:0000313" key="9">
    <source>
        <dbReference type="EMBL" id="CQD22031.1"/>
    </source>
</evidence>
<evidence type="ECO:0000256" key="6">
    <source>
        <dbReference type="RuleBase" id="RU000716"/>
    </source>
</evidence>
<dbReference type="GO" id="GO:0016987">
    <property type="term" value="F:sigma factor activity"/>
    <property type="evidence" value="ECO:0007669"/>
    <property type="project" value="UniProtKB-KW"/>
</dbReference>
<dbReference type="GO" id="GO:0003677">
    <property type="term" value="F:DNA binding"/>
    <property type="evidence" value="ECO:0007669"/>
    <property type="project" value="UniProtKB-KW"/>
</dbReference>
<dbReference type="PROSITE" id="PS01063">
    <property type="entry name" value="SIGMA70_ECF"/>
    <property type="match status" value="1"/>
</dbReference>
<evidence type="ECO:0000256" key="2">
    <source>
        <dbReference type="ARBA" id="ARBA00023015"/>
    </source>
</evidence>
<name>A0A0E4H178_MYCLN</name>
<dbReference type="InterPro" id="IPR013324">
    <property type="entry name" value="RNA_pol_sigma_r3/r4-like"/>
</dbReference>
<evidence type="ECO:0000256" key="4">
    <source>
        <dbReference type="ARBA" id="ARBA00023125"/>
    </source>
</evidence>
<dbReference type="RefSeq" id="WP_090607589.1">
    <property type="nucleotide sequence ID" value="NZ_CTEE01000001.1"/>
</dbReference>
<dbReference type="InterPro" id="IPR013249">
    <property type="entry name" value="RNA_pol_sigma70_r4_t2"/>
</dbReference>
<dbReference type="GO" id="GO:0006950">
    <property type="term" value="P:response to stress"/>
    <property type="evidence" value="ECO:0007669"/>
    <property type="project" value="UniProtKB-ARBA"/>
</dbReference>
<dbReference type="SUPFAM" id="SSF88659">
    <property type="entry name" value="Sigma3 and sigma4 domains of RNA polymerase sigma factors"/>
    <property type="match status" value="1"/>
</dbReference>
<evidence type="ECO:0000256" key="3">
    <source>
        <dbReference type="ARBA" id="ARBA00023082"/>
    </source>
</evidence>
<dbReference type="InterPro" id="IPR014284">
    <property type="entry name" value="RNA_pol_sigma-70_dom"/>
</dbReference>
<accession>A0A0E4H178</accession>
<dbReference type="SUPFAM" id="SSF88946">
    <property type="entry name" value="Sigma2 domain of RNA polymerase sigma factors"/>
    <property type="match status" value="1"/>
</dbReference>
<dbReference type="InterPro" id="IPR013325">
    <property type="entry name" value="RNA_pol_sigma_r2"/>
</dbReference>
<dbReference type="OrthoDB" id="9803470at2"/>
<feature type="domain" description="RNA polymerase sigma-70 region 2" evidence="7">
    <location>
        <begin position="25"/>
        <end position="87"/>
    </location>
</feature>
<keyword evidence="4 6" id="KW-0238">DNA-binding</keyword>
<gene>
    <name evidence="9" type="ORF">BN1232_05469</name>
</gene>
<dbReference type="Pfam" id="PF04542">
    <property type="entry name" value="Sigma70_r2"/>
    <property type="match status" value="1"/>
</dbReference>
<organism evidence="9 10">
    <name type="scientific">Mycobacterium lentiflavum</name>
    <dbReference type="NCBI Taxonomy" id="141349"/>
    <lineage>
        <taxon>Bacteria</taxon>
        <taxon>Bacillati</taxon>
        <taxon>Actinomycetota</taxon>
        <taxon>Actinomycetes</taxon>
        <taxon>Mycobacteriales</taxon>
        <taxon>Mycobacteriaceae</taxon>
        <taxon>Mycobacterium</taxon>
        <taxon>Mycobacterium simiae complex</taxon>
    </lineage>
</organism>